<organism evidence="8 9">
    <name type="scientific">Aspergillus lucknowensis</name>
    <dbReference type="NCBI Taxonomy" id="176173"/>
    <lineage>
        <taxon>Eukaryota</taxon>
        <taxon>Fungi</taxon>
        <taxon>Dikarya</taxon>
        <taxon>Ascomycota</taxon>
        <taxon>Pezizomycotina</taxon>
        <taxon>Eurotiomycetes</taxon>
        <taxon>Eurotiomycetidae</taxon>
        <taxon>Eurotiales</taxon>
        <taxon>Aspergillaceae</taxon>
        <taxon>Aspergillus</taxon>
        <taxon>Aspergillus subgen. Nidulantes</taxon>
    </lineage>
</organism>
<dbReference type="Proteomes" id="UP001610432">
    <property type="component" value="Unassembled WGS sequence"/>
</dbReference>
<comment type="similarity">
    <text evidence="2">Belongs to the FAD-binding monooxygenase family.</text>
</comment>
<keyword evidence="5" id="KW-0521">NADP</keyword>
<dbReference type="InterPro" id="IPR050775">
    <property type="entry name" value="FAD-binding_Monooxygenases"/>
</dbReference>
<evidence type="ECO:0000256" key="2">
    <source>
        <dbReference type="ARBA" id="ARBA00010139"/>
    </source>
</evidence>
<keyword evidence="6" id="KW-0560">Oxidoreductase</keyword>
<dbReference type="GeneID" id="98148643"/>
<evidence type="ECO:0000313" key="9">
    <source>
        <dbReference type="Proteomes" id="UP001610432"/>
    </source>
</evidence>
<evidence type="ECO:0000256" key="6">
    <source>
        <dbReference type="ARBA" id="ARBA00023002"/>
    </source>
</evidence>
<dbReference type="PANTHER" id="PTHR43098:SF3">
    <property type="entry name" value="L-ORNITHINE N(5)-MONOOXYGENASE-RELATED"/>
    <property type="match status" value="1"/>
</dbReference>
<name>A0ABR4LLP3_9EURO</name>
<gene>
    <name evidence="8" type="ORF">BJX67DRAFT_383957</name>
</gene>
<sequence>MTSEEANHAAYDFWLKKTRARISDPVKASILAPSERPRPAAAKRSSFEMDYFDLTGSLMCIPGLQNTAGVMLKEESDRDGANTYLGLTRKGYLNMLLYYSVHGPAALSNSPASIELQARWIVDAIRKIDKSGLSYIEPTEEAEKTWTEIVGMITSITLFPKVDSWYMGANIPGKKVQMLNFPGGLLLYEQMCWKVLETWEGFVTV</sequence>
<dbReference type="PANTHER" id="PTHR43098">
    <property type="entry name" value="L-ORNITHINE N(5)-MONOOXYGENASE-RELATED"/>
    <property type="match status" value="1"/>
</dbReference>
<evidence type="ECO:0000256" key="3">
    <source>
        <dbReference type="ARBA" id="ARBA00022630"/>
    </source>
</evidence>
<keyword evidence="9" id="KW-1185">Reference proteome</keyword>
<reference evidence="8 9" key="1">
    <citation type="submission" date="2024-07" db="EMBL/GenBank/DDBJ databases">
        <title>Section-level genome sequencing and comparative genomics of Aspergillus sections Usti and Cavernicolus.</title>
        <authorList>
            <consortium name="Lawrence Berkeley National Laboratory"/>
            <person name="Nybo J.L."/>
            <person name="Vesth T.C."/>
            <person name="Theobald S."/>
            <person name="Frisvad J.C."/>
            <person name="Larsen T.O."/>
            <person name="Kjaerboelling I."/>
            <person name="Rothschild-Mancinelli K."/>
            <person name="Lyhne E.K."/>
            <person name="Kogle M.E."/>
            <person name="Barry K."/>
            <person name="Clum A."/>
            <person name="Na H."/>
            <person name="Ledsgaard L."/>
            <person name="Lin J."/>
            <person name="Lipzen A."/>
            <person name="Kuo A."/>
            <person name="Riley R."/>
            <person name="Mondo S."/>
            <person name="Labutti K."/>
            <person name="Haridas S."/>
            <person name="Pangalinan J."/>
            <person name="Salamov A.A."/>
            <person name="Simmons B.A."/>
            <person name="Magnuson J.K."/>
            <person name="Chen J."/>
            <person name="Drula E."/>
            <person name="Henrissat B."/>
            <person name="Wiebenga A."/>
            <person name="Lubbers R.J."/>
            <person name="Gomes A.C."/>
            <person name="Macurrencykelacurrency M.R."/>
            <person name="Stajich J."/>
            <person name="Grigoriev I.V."/>
            <person name="Mortensen U.H."/>
            <person name="De Vries R.P."/>
            <person name="Baker S.E."/>
            <person name="Andersen M.R."/>
        </authorList>
    </citation>
    <scope>NUCLEOTIDE SEQUENCE [LARGE SCALE GENOMIC DNA]</scope>
    <source>
        <strain evidence="8 9">CBS 449.75</strain>
    </source>
</reference>
<comment type="cofactor">
    <cofactor evidence="1">
        <name>FAD</name>
        <dbReference type="ChEBI" id="CHEBI:57692"/>
    </cofactor>
</comment>
<dbReference type="RefSeq" id="XP_070883276.1">
    <property type="nucleotide sequence ID" value="XM_071033571.1"/>
</dbReference>
<dbReference type="InterPro" id="IPR036188">
    <property type="entry name" value="FAD/NAD-bd_sf"/>
</dbReference>
<evidence type="ECO:0000256" key="7">
    <source>
        <dbReference type="ARBA" id="ARBA00023033"/>
    </source>
</evidence>
<evidence type="ECO:0000256" key="1">
    <source>
        <dbReference type="ARBA" id="ARBA00001974"/>
    </source>
</evidence>
<evidence type="ECO:0000256" key="5">
    <source>
        <dbReference type="ARBA" id="ARBA00022857"/>
    </source>
</evidence>
<keyword evidence="3" id="KW-0285">Flavoprotein</keyword>
<keyword evidence="4" id="KW-0274">FAD</keyword>
<dbReference type="EMBL" id="JBFXLQ010000042">
    <property type="protein sequence ID" value="KAL2864297.1"/>
    <property type="molecule type" value="Genomic_DNA"/>
</dbReference>
<protein>
    <submittedName>
        <fullName evidence="8">Uncharacterized protein</fullName>
    </submittedName>
</protein>
<accession>A0ABR4LLP3</accession>
<evidence type="ECO:0000313" key="8">
    <source>
        <dbReference type="EMBL" id="KAL2864297.1"/>
    </source>
</evidence>
<dbReference type="Gene3D" id="3.50.50.60">
    <property type="entry name" value="FAD/NAD(P)-binding domain"/>
    <property type="match status" value="1"/>
</dbReference>
<dbReference type="SUPFAM" id="SSF51905">
    <property type="entry name" value="FAD/NAD(P)-binding domain"/>
    <property type="match status" value="1"/>
</dbReference>
<keyword evidence="7" id="KW-0503">Monooxygenase</keyword>
<proteinExistence type="inferred from homology"/>
<comment type="caution">
    <text evidence="8">The sequence shown here is derived from an EMBL/GenBank/DDBJ whole genome shotgun (WGS) entry which is preliminary data.</text>
</comment>
<evidence type="ECO:0000256" key="4">
    <source>
        <dbReference type="ARBA" id="ARBA00022827"/>
    </source>
</evidence>